<evidence type="ECO:0000256" key="7">
    <source>
        <dbReference type="ARBA" id="ARBA00022898"/>
    </source>
</evidence>
<feature type="binding site" evidence="9">
    <location>
        <position position="267"/>
    </location>
    <ligand>
        <name>substrate</name>
    </ligand>
</feature>
<evidence type="ECO:0000256" key="3">
    <source>
        <dbReference type="ARBA" id="ARBA00022576"/>
    </source>
</evidence>
<sequence>MGQNLSLRDARHIWHPLTQHKTHGMAHGIARAQGVYLYDTQGKAYLDAISSWYTAVYGHCNPQITRRVAAQMEELDQVVFSGFTHEPAVSLSEKLLGHLPGNQEKVFFSENGSTAVEVALKIALQYHFNLGAPRKILLAFESGFHGDTFGALSVSGLSVYNGPFEGMALEVRRIPVPDDPDAAQSLATLEAILAEAPVAGFVYEPLVQGAAAMKTHDAAGLDKILARLRETGALLIADEVMTGFGKTGTNFASAQLETQPDLICLSKALTAGLLPMGITSCSAQVYNAFLSDSVEKGFFHGHTYTANPLACTAALAALELLETAEMQSNISRIAGAHRDFETRVQSHHKVLATRRIGVIFAMDLDVETDRYGSLRDILYGFFMERGIYLRPLGNTVYILPPYITTDDELARIYQAMEEVLEFIS</sequence>
<keyword evidence="11" id="KW-1185">Reference proteome</keyword>
<dbReference type="PANTHER" id="PTHR42684">
    <property type="entry name" value="ADENOSYLMETHIONINE-8-AMINO-7-OXONONANOATE AMINOTRANSFERASE"/>
    <property type="match status" value="1"/>
</dbReference>
<dbReference type="AlphaFoldDB" id="A4CIS6"/>
<dbReference type="Gene3D" id="3.40.640.10">
    <property type="entry name" value="Type I PLP-dependent aspartate aminotransferase-like (Major domain)"/>
    <property type="match status" value="1"/>
</dbReference>
<evidence type="ECO:0000313" key="10">
    <source>
        <dbReference type="EMBL" id="EAR16834.1"/>
    </source>
</evidence>
<dbReference type="InterPro" id="IPR015421">
    <property type="entry name" value="PyrdxlP-dep_Trfase_major"/>
</dbReference>
<feature type="site" description="Participates in the substrate recognition with KAPA and in a stacking interaction with the adenine ring of SAM" evidence="9">
    <location>
        <position position="17"/>
    </location>
</feature>
<evidence type="ECO:0000256" key="1">
    <source>
        <dbReference type="ARBA" id="ARBA00001933"/>
    </source>
</evidence>
<dbReference type="InterPro" id="IPR015422">
    <property type="entry name" value="PyrdxlP-dep_Trfase_small"/>
</dbReference>
<dbReference type="eggNOG" id="COG0161">
    <property type="taxonomic scope" value="Bacteria"/>
</dbReference>
<keyword evidence="7 9" id="KW-0663">Pyridoxal phosphate</keyword>
<dbReference type="GO" id="GO:0051537">
    <property type="term" value="F:2 iron, 2 sulfur cluster binding"/>
    <property type="evidence" value="ECO:0007669"/>
    <property type="project" value="UniProtKB-KW"/>
</dbReference>
<dbReference type="GO" id="GO:0030170">
    <property type="term" value="F:pyridoxal phosphate binding"/>
    <property type="evidence" value="ECO:0007669"/>
    <property type="project" value="UniProtKB-UniRule"/>
</dbReference>
<dbReference type="HOGENOM" id="CLU_016922_4_3_10"/>
<dbReference type="Proteomes" id="UP000009049">
    <property type="component" value="Chromosome"/>
</dbReference>
<dbReference type="GO" id="GO:0005737">
    <property type="term" value="C:cytoplasm"/>
    <property type="evidence" value="ECO:0007669"/>
    <property type="project" value="UniProtKB-SubCell"/>
</dbReference>
<dbReference type="GO" id="GO:0004015">
    <property type="term" value="F:adenosylmethionine-8-amino-7-oxononanoate transaminase activity"/>
    <property type="evidence" value="ECO:0007669"/>
    <property type="project" value="UniProtKB-UniRule"/>
</dbReference>
<dbReference type="EC" id="2.6.1.62" evidence="9"/>
<accession>A4CIS6</accession>
<dbReference type="NCBIfam" id="TIGR00508">
    <property type="entry name" value="bioA"/>
    <property type="match status" value="1"/>
</dbReference>
<keyword evidence="6 9" id="KW-0093">Biotin biosynthesis</keyword>
<organism evidence="10 11">
    <name type="scientific">Robiginitalea biformata (strain ATCC BAA-864 / DSM 15991 / KCTC 12146 / HTCC2501)</name>
    <dbReference type="NCBI Taxonomy" id="313596"/>
    <lineage>
        <taxon>Bacteria</taxon>
        <taxon>Pseudomonadati</taxon>
        <taxon>Bacteroidota</taxon>
        <taxon>Flavobacteriia</taxon>
        <taxon>Flavobacteriales</taxon>
        <taxon>Flavobacteriaceae</taxon>
        <taxon>Robiginitalea</taxon>
    </lineage>
</organism>
<dbReference type="KEGG" id="rbi:RB2501_08030"/>
<keyword evidence="3 9" id="KW-0032">Aminotransferase</keyword>
<gene>
    <name evidence="9" type="primary">bioA</name>
    <name evidence="10" type="ordered locus">RB2501_08030</name>
</gene>
<comment type="caution">
    <text evidence="9">Lacks conserved residue(s) required for the propagation of feature annotation.</text>
</comment>
<protein>
    <recommendedName>
        <fullName evidence="9">Adenosylmethionine-8-amino-7-oxononanoate aminotransferase</fullName>
        <ecNumber evidence="9">2.6.1.62</ecNumber>
    </recommendedName>
    <alternativeName>
        <fullName evidence="9">7,8-diamino-pelargonic acid aminotransferase</fullName>
        <shortName evidence="9">DAPA AT</shortName>
        <shortName evidence="9">DAPA aminotransferase</shortName>
    </alternativeName>
    <alternativeName>
        <fullName evidence="9">7,8-diaminononanoate synthase</fullName>
        <shortName evidence="9">DANS</shortName>
    </alternativeName>
    <alternativeName>
        <fullName evidence="9">Diaminopelargonic acid synthase</fullName>
    </alternativeName>
</protein>
<dbReference type="InterPro" id="IPR005815">
    <property type="entry name" value="BioA"/>
</dbReference>
<dbReference type="EMBL" id="CP001712">
    <property type="protein sequence ID" value="EAR16834.1"/>
    <property type="molecule type" value="Genomic_DNA"/>
</dbReference>
<dbReference type="HAMAP" id="MF_00834">
    <property type="entry name" value="BioA"/>
    <property type="match status" value="1"/>
</dbReference>
<feature type="binding site" evidence="9">
    <location>
        <begin position="112"/>
        <end position="113"/>
    </location>
    <ligand>
        <name>pyridoxal 5'-phosphate</name>
        <dbReference type="ChEBI" id="CHEBI:597326"/>
    </ligand>
</feature>
<dbReference type="UniPathway" id="UPA00078">
    <property type="reaction ID" value="UER00160"/>
</dbReference>
<evidence type="ECO:0000256" key="9">
    <source>
        <dbReference type="HAMAP-Rule" id="MF_00834"/>
    </source>
</evidence>
<comment type="catalytic activity">
    <reaction evidence="8 9">
        <text>(8S)-8-amino-7-oxononanoate + S-adenosyl-L-methionine = S-adenosyl-4-methylsulfanyl-2-oxobutanoate + (7R,8S)-7,8-diammoniononanoate</text>
        <dbReference type="Rhea" id="RHEA:16861"/>
        <dbReference type="ChEBI" id="CHEBI:16490"/>
        <dbReference type="ChEBI" id="CHEBI:59789"/>
        <dbReference type="ChEBI" id="CHEBI:149468"/>
        <dbReference type="ChEBI" id="CHEBI:149469"/>
        <dbReference type="EC" id="2.6.1.62"/>
    </reaction>
</comment>
<dbReference type="GO" id="GO:0009102">
    <property type="term" value="P:biotin biosynthetic process"/>
    <property type="evidence" value="ECO:0007669"/>
    <property type="project" value="UniProtKB-UniRule"/>
</dbReference>
<evidence type="ECO:0000256" key="5">
    <source>
        <dbReference type="ARBA" id="ARBA00022691"/>
    </source>
</evidence>
<dbReference type="Gene3D" id="3.90.1150.10">
    <property type="entry name" value="Aspartate Aminotransferase, domain 1"/>
    <property type="match status" value="1"/>
</dbReference>
<dbReference type="PANTHER" id="PTHR42684:SF3">
    <property type="entry name" value="ADENOSYLMETHIONINE-8-AMINO-7-OXONONANOATE AMINOTRANSFERASE"/>
    <property type="match status" value="1"/>
</dbReference>
<evidence type="ECO:0000256" key="2">
    <source>
        <dbReference type="ARBA" id="ARBA00005063"/>
    </source>
</evidence>
<comment type="pathway">
    <text evidence="2 9">Cofactor biosynthesis; biotin biosynthesis; 7,8-diaminononanoate from 8-amino-7-oxononanoate (SAM route): step 1/1.</text>
</comment>
<comment type="function">
    <text evidence="9">Catalyzes the transfer of the alpha-amino group from S-adenosyl-L-methionine (SAM) to 7-keto-8-aminopelargonic acid (KAPA) to form 7,8-diaminopelargonic acid (DAPA). It is the only aminotransferase known to utilize SAM as an amino donor.</text>
</comment>
<comment type="similarity">
    <text evidence="9">Belongs to the class-III pyridoxal-phosphate-dependent aminotransferase family. BioA subfamily.</text>
</comment>
<feature type="binding site" evidence="9">
    <location>
        <position position="238"/>
    </location>
    <ligand>
        <name>pyridoxal 5'-phosphate</name>
        <dbReference type="ChEBI" id="CHEBI:597326"/>
    </ligand>
</feature>
<evidence type="ECO:0000256" key="8">
    <source>
        <dbReference type="ARBA" id="ARBA00048449"/>
    </source>
</evidence>
<proteinExistence type="inferred from homology"/>
<feature type="modified residue" description="N6-(pyridoxal phosphate)lysine" evidence="9">
    <location>
        <position position="267"/>
    </location>
</feature>
<reference evidence="10 11" key="1">
    <citation type="journal article" date="2009" name="J. Bacteriol.">
        <title>Complete genome sequence of Robiginitalea biformata HTCC2501.</title>
        <authorList>
            <person name="Oh H.M."/>
            <person name="Giovannoni S.J."/>
            <person name="Lee K."/>
            <person name="Ferriera S."/>
            <person name="Johnson J."/>
            <person name="Cho J.C."/>
        </authorList>
    </citation>
    <scope>NUCLEOTIDE SEQUENCE [LARGE SCALE GENOMIC DNA]</scope>
    <source>
        <strain evidence="11">ATCC BAA-864 / HTCC2501 / KCTC 12146</strain>
    </source>
</reference>
<comment type="cofactor">
    <cofactor evidence="1 9">
        <name>pyridoxal 5'-phosphate</name>
        <dbReference type="ChEBI" id="CHEBI:597326"/>
    </cofactor>
</comment>
<dbReference type="InterPro" id="IPR005814">
    <property type="entry name" value="Aminotrans_3"/>
</dbReference>
<keyword evidence="5 9" id="KW-0949">S-adenosyl-L-methionine</keyword>
<dbReference type="CDD" id="cd00610">
    <property type="entry name" value="OAT_like"/>
    <property type="match status" value="1"/>
</dbReference>
<feature type="binding site" evidence="9">
    <location>
        <position position="52"/>
    </location>
    <ligand>
        <name>substrate</name>
    </ligand>
</feature>
<dbReference type="RefSeq" id="WP_015753590.1">
    <property type="nucleotide sequence ID" value="NC_013222.1"/>
</dbReference>
<dbReference type="PIRSF" id="PIRSF000521">
    <property type="entry name" value="Transaminase_4ab_Lys_Orn"/>
    <property type="match status" value="1"/>
</dbReference>
<dbReference type="SUPFAM" id="SSF53383">
    <property type="entry name" value="PLP-dependent transferases"/>
    <property type="match status" value="1"/>
</dbReference>
<keyword evidence="9" id="KW-0963">Cytoplasm</keyword>
<comment type="subcellular location">
    <subcellularLocation>
        <location evidence="9">Cytoplasm</location>
    </subcellularLocation>
</comment>
<feature type="binding site" evidence="9">
    <location>
        <position position="301"/>
    </location>
    <ligand>
        <name>substrate</name>
    </ligand>
</feature>
<name>A4CIS6_ROBBH</name>
<dbReference type="InterPro" id="IPR015424">
    <property type="entry name" value="PyrdxlP-dep_Trfase"/>
</dbReference>
<evidence type="ECO:0000256" key="6">
    <source>
        <dbReference type="ARBA" id="ARBA00022756"/>
    </source>
</evidence>
<evidence type="ECO:0000256" key="4">
    <source>
        <dbReference type="ARBA" id="ARBA00022679"/>
    </source>
</evidence>
<feature type="binding site" evidence="9">
    <location>
        <begin position="302"/>
        <end position="303"/>
    </location>
    <ligand>
        <name>pyridoxal 5'-phosphate</name>
        <dbReference type="ChEBI" id="CHEBI:597326"/>
    </ligand>
</feature>
<evidence type="ECO:0000313" key="11">
    <source>
        <dbReference type="Proteomes" id="UP000009049"/>
    </source>
</evidence>
<comment type="subunit">
    <text evidence="9">Homodimer.</text>
</comment>
<feature type="binding site" evidence="9">
    <location>
        <position position="390"/>
    </location>
    <ligand>
        <name>substrate</name>
    </ligand>
</feature>
<dbReference type="OrthoDB" id="9807885at2"/>
<dbReference type="Pfam" id="PF00202">
    <property type="entry name" value="Aminotran_3"/>
    <property type="match status" value="1"/>
</dbReference>
<keyword evidence="4 9" id="KW-0808">Transferase</keyword>
<dbReference type="STRING" id="313596.RB2501_08030"/>